<keyword evidence="4 8" id="KW-0732">Signal</keyword>
<evidence type="ECO:0000256" key="1">
    <source>
        <dbReference type="ARBA" id="ARBA00004196"/>
    </source>
</evidence>
<evidence type="ECO:0000256" key="8">
    <source>
        <dbReference type="SAM" id="SignalP"/>
    </source>
</evidence>
<dbReference type="InterPro" id="IPR004852">
    <property type="entry name" value="Di-haem_cyt_c_peroxidsae"/>
</dbReference>
<dbReference type="GO" id="GO:0009055">
    <property type="term" value="F:electron transfer activity"/>
    <property type="evidence" value="ECO:0007669"/>
    <property type="project" value="InterPro"/>
</dbReference>
<evidence type="ECO:0000256" key="4">
    <source>
        <dbReference type="ARBA" id="ARBA00022729"/>
    </source>
</evidence>
<evidence type="ECO:0000256" key="2">
    <source>
        <dbReference type="ARBA" id="ARBA00022617"/>
    </source>
</evidence>
<dbReference type="SUPFAM" id="SSF46626">
    <property type="entry name" value="Cytochrome c"/>
    <property type="match status" value="2"/>
</dbReference>
<dbReference type="InterPro" id="IPR046863">
    <property type="entry name" value="MbnP-like_dom"/>
</dbReference>
<dbReference type="InterPro" id="IPR009056">
    <property type="entry name" value="Cyt_c-like_dom"/>
</dbReference>
<dbReference type="Pfam" id="PF20243">
    <property type="entry name" value="MbnP"/>
    <property type="match status" value="1"/>
</dbReference>
<dbReference type="KEGG" id="osu:NT6N_22180"/>
<gene>
    <name evidence="10" type="ORF">NT6N_22180</name>
</gene>
<evidence type="ECO:0000259" key="9">
    <source>
        <dbReference type="PROSITE" id="PS51007"/>
    </source>
</evidence>
<keyword evidence="5" id="KW-0560">Oxidoreductase</keyword>
<reference evidence="10" key="1">
    <citation type="submission" date="2024-07" db="EMBL/GenBank/DDBJ databases">
        <title>Complete genome sequence of Verrucomicrobiaceae bacterium NT6N.</title>
        <authorList>
            <person name="Huang C."/>
            <person name="Takami H."/>
            <person name="Hamasaki K."/>
        </authorList>
    </citation>
    <scope>NUCLEOTIDE SEQUENCE</scope>
    <source>
        <strain evidence="10">NT6N</strain>
    </source>
</reference>
<feature type="domain" description="Cytochrome c" evidence="9">
    <location>
        <begin position="430"/>
        <end position="563"/>
    </location>
</feature>
<comment type="subcellular location">
    <subcellularLocation>
        <location evidence="1">Cell envelope</location>
    </subcellularLocation>
</comment>
<organism evidence="10">
    <name type="scientific">Oceaniferula spumae</name>
    <dbReference type="NCBI Taxonomy" id="2979115"/>
    <lineage>
        <taxon>Bacteria</taxon>
        <taxon>Pseudomonadati</taxon>
        <taxon>Verrucomicrobiota</taxon>
        <taxon>Verrucomicrobiia</taxon>
        <taxon>Verrucomicrobiales</taxon>
        <taxon>Verrucomicrobiaceae</taxon>
        <taxon>Oceaniferula</taxon>
    </lineage>
</organism>
<evidence type="ECO:0000313" key="10">
    <source>
        <dbReference type="EMBL" id="BDS07178.1"/>
    </source>
</evidence>
<name>A0AAT9FMI5_9BACT</name>
<evidence type="ECO:0000256" key="3">
    <source>
        <dbReference type="ARBA" id="ARBA00022723"/>
    </source>
</evidence>
<keyword evidence="6 7" id="KW-0408">Iron</keyword>
<evidence type="ECO:0000256" key="5">
    <source>
        <dbReference type="ARBA" id="ARBA00023002"/>
    </source>
</evidence>
<dbReference type="GO" id="GO:0004130">
    <property type="term" value="F:cytochrome-c peroxidase activity"/>
    <property type="evidence" value="ECO:0007669"/>
    <property type="project" value="TreeGrafter"/>
</dbReference>
<dbReference type="GO" id="GO:0030313">
    <property type="term" value="C:cell envelope"/>
    <property type="evidence" value="ECO:0007669"/>
    <property type="project" value="UniProtKB-SubCell"/>
</dbReference>
<dbReference type="GO" id="GO:0046872">
    <property type="term" value="F:metal ion binding"/>
    <property type="evidence" value="ECO:0007669"/>
    <property type="project" value="UniProtKB-KW"/>
</dbReference>
<dbReference type="PANTHER" id="PTHR30600:SF10">
    <property type="entry name" value="BLL6722 PROTEIN"/>
    <property type="match status" value="1"/>
</dbReference>
<feature type="signal peptide" evidence="8">
    <location>
        <begin position="1"/>
        <end position="19"/>
    </location>
</feature>
<dbReference type="PANTHER" id="PTHR30600">
    <property type="entry name" value="CYTOCHROME C PEROXIDASE-RELATED"/>
    <property type="match status" value="1"/>
</dbReference>
<accession>A0AAT9FMI5</accession>
<evidence type="ECO:0000256" key="6">
    <source>
        <dbReference type="ARBA" id="ARBA00023004"/>
    </source>
</evidence>
<dbReference type="InterPro" id="IPR036909">
    <property type="entry name" value="Cyt_c-like_dom_sf"/>
</dbReference>
<sequence>MLKIAQAFLLATQTVWVQAAALHLDFHHEIEGRKLMADSLRYQNSSSETFAVTRLAWLATDFSVTTASGEIIPVQNSTAFIPTQGSTITLPKLPAGKITAVSFHIGPDQKANHSDPASYKANHPLNPNVNKLHWDWQGGYIFLALEGHWRADDKSLPGGYAYHFARDPNRTKITLPIDLDLQTESRVGIALDPQKLLTGLSFAKNGNTTHSAEGDAVATQLKTNLQTAFRITDVRQGGIPMPPNPPDPIDLPANPQGYPITIPKHIPLPPLPSDNPILRSRVSLGEKLFNDPKLSRTNAISCASCHQGSTLTDSRQFSPGVDGKNGPRHAMPLFNLAWKDTFFWDGRASSLRAQALIPIEDHLEMAESLDKVVVKLKSDPSYPPLFAAAFGSGKISAENIGLAIENFLLTRLSLHSKLDQSVKGKATLTAEEQRGFELFFTESEPRLGKRGADCFHCHGGALFTDHSFHNNGLTPTEDLGLETTTGKESDRYKFSTPSLRNIALTAPYMHDGRFKTLEEVIDHYNAPPTLSPTLDPNLAKHPQGLGLSDSEKADLIAFLKTLTDPDFVGKE</sequence>
<dbReference type="AlphaFoldDB" id="A0AAT9FMI5"/>
<proteinExistence type="predicted"/>
<feature type="chain" id="PRO_5043826504" description="Cytochrome c domain-containing protein" evidence="8">
    <location>
        <begin position="20"/>
        <end position="571"/>
    </location>
</feature>
<dbReference type="Gene3D" id="1.10.760.10">
    <property type="entry name" value="Cytochrome c-like domain"/>
    <property type="match status" value="2"/>
</dbReference>
<keyword evidence="3 7" id="KW-0479">Metal-binding</keyword>
<evidence type="ECO:0000256" key="7">
    <source>
        <dbReference type="PROSITE-ProRule" id="PRU00433"/>
    </source>
</evidence>
<dbReference type="GO" id="GO:0020037">
    <property type="term" value="F:heme binding"/>
    <property type="evidence" value="ECO:0007669"/>
    <property type="project" value="InterPro"/>
</dbReference>
<dbReference type="Pfam" id="PF03150">
    <property type="entry name" value="CCP_MauG"/>
    <property type="match status" value="1"/>
</dbReference>
<dbReference type="InterPro" id="IPR051395">
    <property type="entry name" value="Cytochrome_c_Peroxidase/MauG"/>
</dbReference>
<feature type="domain" description="Cytochrome c" evidence="9">
    <location>
        <begin position="280"/>
        <end position="380"/>
    </location>
</feature>
<dbReference type="EMBL" id="AP026866">
    <property type="protein sequence ID" value="BDS07178.1"/>
    <property type="molecule type" value="Genomic_DNA"/>
</dbReference>
<protein>
    <recommendedName>
        <fullName evidence="9">Cytochrome c domain-containing protein</fullName>
    </recommendedName>
</protein>
<dbReference type="PROSITE" id="PS51007">
    <property type="entry name" value="CYTC"/>
    <property type="match status" value="2"/>
</dbReference>
<keyword evidence="2 7" id="KW-0349">Heme</keyword>